<proteinExistence type="predicted"/>
<dbReference type="AlphaFoldDB" id="A0A656Z7U5"/>
<evidence type="ECO:0000313" key="1">
    <source>
        <dbReference type="EMBL" id="KYB45705.1"/>
    </source>
</evidence>
<dbReference type="SUPFAM" id="SSF53807">
    <property type="entry name" value="Helical backbone' metal receptor"/>
    <property type="match status" value="1"/>
</dbReference>
<protein>
    <submittedName>
        <fullName evidence="1">Uncharacterized protein</fullName>
    </submittedName>
</protein>
<organism evidence="1">
    <name type="scientific">Brucella anthropi</name>
    <name type="common">Ochrobactrum anthropi</name>
    <dbReference type="NCBI Taxonomy" id="529"/>
    <lineage>
        <taxon>Bacteria</taxon>
        <taxon>Pseudomonadati</taxon>
        <taxon>Pseudomonadota</taxon>
        <taxon>Alphaproteobacteria</taxon>
        <taxon>Hyphomicrobiales</taxon>
        <taxon>Brucellaceae</taxon>
        <taxon>Brucella/Ochrobactrum group</taxon>
        <taxon>Brucella</taxon>
    </lineage>
</organism>
<name>A0A656Z7U5_BRUAN</name>
<comment type="caution">
    <text evidence="1">The sequence shown here is derived from an EMBL/GenBank/DDBJ whole genome shotgun (WGS) entry which is preliminary data.</text>
</comment>
<gene>
    <name evidence="1" type="ORF">AB664_35265</name>
</gene>
<sequence length="82" mass="9243">MKRLIQRTGFGQLSSVRSGRVHGIWTGLISVPPLNILFIELVAKWLHPDLCADINPDATLSEINRRFFKTPFGGPLWVSLQD</sequence>
<reference evidence="1" key="1">
    <citation type="submission" date="2016-02" db="EMBL/GenBank/DDBJ databases">
        <title>Genomic sequences of Ochrobactrum anthropi.</title>
        <authorList>
            <person name="Chudasama K.S."/>
            <person name="Thaker V.S."/>
        </authorList>
    </citation>
    <scope>NUCLEOTIDE SEQUENCE [LARGE SCALE GENOMIC DNA]</scope>
    <source>
        <strain evidence="1">SUBG007</strain>
    </source>
</reference>
<dbReference type="EMBL" id="LUAY01003256">
    <property type="protein sequence ID" value="KYB45705.1"/>
    <property type="molecule type" value="Genomic_DNA"/>
</dbReference>
<accession>A0A656Z7U5</accession>
<dbReference type="Gene3D" id="3.40.50.1980">
    <property type="entry name" value="Nitrogenase molybdenum iron protein domain"/>
    <property type="match status" value="1"/>
</dbReference>